<dbReference type="InterPro" id="IPR036259">
    <property type="entry name" value="MFS_trans_sf"/>
</dbReference>
<feature type="transmembrane region" description="Helical" evidence="6">
    <location>
        <begin position="139"/>
        <end position="159"/>
    </location>
</feature>
<keyword evidence="5 6" id="KW-0472">Membrane</keyword>
<evidence type="ECO:0000256" key="1">
    <source>
        <dbReference type="ARBA" id="ARBA00004141"/>
    </source>
</evidence>
<dbReference type="AlphaFoldDB" id="A0A8H7SK83"/>
<gene>
    <name evidence="8" type="ORF">INT48_006350</name>
</gene>
<dbReference type="SUPFAM" id="SSF103473">
    <property type="entry name" value="MFS general substrate transporter"/>
    <property type="match status" value="1"/>
</dbReference>
<feature type="transmembrane region" description="Helical" evidence="6">
    <location>
        <begin position="104"/>
        <end position="127"/>
    </location>
</feature>
<evidence type="ECO:0000256" key="2">
    <source>
        <dbReference type="ARBA" id="ARBA00022448"/>
    </source>
</evidence>
<evidence type="ECO:0000256" key="3">
    <source>
        <dbReference type="ARBA" id="ARBA00022692"/>
    </source>
</evidence>
<dbReference type="PANTHER" id="PTHR23502:SF51">
    <property type="entry name" value="QUINIDINE RESISTANCE PROTEIN 1-RELATED"/>
    <property type="match status" value="1"/>
</dbReference>
<keyword evidence="2" id="KW-0813">Transport</keyword>
<dbReference type="InterPro" id="IPR020846">
    <property type="entry name" value="MFS_dom"/>
</dbReference>
<feature type="transmembrane region" description="Helical" evidence="6">
    <location>
        <begin position="332"/>
        <end position="356"/>
    </location>
</feature>
<dbReference type="Pfam" id="PF07690">
    <property type="entry name" value="MFS_1"/>
    <property type="match status" value="1"/>
</dbReference>
<dbReference type="EMBL" id="JAEPRE010000171">
    <property type="protein sequence ID" value="KAG2231019.1"/>
    <property type="molecule type" value="Genomic_DNA"/>
</dbReference>
<proteinExistence type="predicted"/>
<feature type="transmembrane region" description="Helical" evidence="6">
    <location>
        <begin position="511"/>
        <end position="532"/>
    </location>
</feature>
<feature type="transmembrane region" description="Helical" evidence="6">
    <location>
        <begin position="485"/>
        <end position="505"/>
    </location>
</feature>
<feature type="transmembrane region" description="Helical" evidence="6">
    <location>
        <begin position="230"/>
        <end position="249"/>
    </location>
</feature>
<dbReference type="PANTHER" id="PTHR23502">
    <property type="entry name" value="MAJOR FACILITATOR SUPERFAMILY"/>
    <property type="match status" value="1"/>
</dbReference>
<feature type="transmembrane region" description="Helical" evidence="6">
    <location>
        <begin position="197"/>
        <end position="218"/>
    </location>
</feature>
<dbReference type="PROSITE" id="PS50850">
    <property type="entry name" value="MFS"/>
    <property type="match status" value="1"/>
</dbReference>
<feature type="transmembrane region" description="Helical" evidence="6">
    <location>
        <begin position="376"/>
        <end position="397"/>
    </location>
</feature>
<organism evidence="8 9">
    <name type="scientific">Thamnidium elegans</name>
    <dbReference type="NCBI Taxonomy" id="101142"/>
    <lineage>
        <taxon>Eukaryota</taxon>
        <taxon>Fungi</taxon>
        <taxon>Fungi incertae sedis</taxon>
        <taxon>Mucoromycota</taxon>
        <taxon>Mucoromycotina</taxon>
        <taxon>Mucoromycetes</taxon>
        <taxon>Mucorales</taxon>
        <taxon>Mucorineae</taxon>
        <taxon>Mucoraceae</taxon>
        <taxon>Thamnidium</taxon>
    </lineage>
</organism>
<keyword evidence="9" id="KW-1185">Reference proteome</keyword>
<evidence type="ECO:0000259" key="7">
    <source>
        <dbReference type="PROSITE" id="PS50850"/>
    </source>
</evidence>
<evidence type="ECO:0000256" key="4">
    <source>
        <dbReference type="ARBA" id="ARBA00022989"/>
    </source>
</evidence>
<comment type="subcellular location">
    <subcellularLocation>
        <location evidence="1">Membrane</location>
        <topology evidence="1">Multi-pass membrane protein</topology>
    </subcellularLocation>
</comment>
<feature type="domain" description="Major facilitator superfamily (MFS) profile" evidence="7">
    <location>
        <begin position="105"/>
        <end position="537"/>
    </location>
</feature>
<evidence type="ECO:0000313" key="8">
    <source>
        <dbReference type="EMBL" id="KAG2231019.1"/>
    </source>
</evidence>
<feature type="transmembrane region" description="Helical" evidence="6">
    <location>
        <begin position="261"/>
        <end position="280"/>
    </location>
</feature>
<evidence type="ECO:0000256" key="5">
    <source>
        <dbReference type="ARBA" id="ARBA00023136"/>
    </source>
</evidence>
<dbReference type="Proteomes" id="UP000613177">
    <property type="component" value="Unassembled WGS sequence"/>
</dbReference>
<evidence type="ECO:0000313" key="9">
    <source>
        <dbReference type="Proteomes" id="UP000613177"/>
    </source>
</evidence>
<keyword evidence="4 6" id="KW-1133">Transmembrane helix</keyword>
<dbReference type="Gene3D" id="1.20.1250.20">
    <property type="entry name" value="MFS general substrate transporter like domains"/>
    <property type="match status" value="1"/>
</dbReference>
<dbReference type="GO" id="GO:0022857">
    <property type="term" value="F:transmembrane transporter activity"/>
    <property type="evidence" value="ECO:0007669"/>
    <property type="project" value="InterPro"/>
</dbReference>
<reference evidence="8" key="1">
    <citation type="submission" date="2021-01" db="EMBL/GenBank/DDBJ databases">
        <title>Metabolic potential, ecology and presence of endohyphal bacteria is reflected in genomic diversity of Mucoromycotina.</title>
        <authorList>
            <person name="Muszewska A."/>
            <person name="Okrasinska A."/>
            <person name="Steczkiewicz K."/>
            <person name="Drgas O."/>
            <person name="Orlowska M."/>
            <person name="Perlinska-Lenart U."/>
            <person name="Aleksandrzak-Piekarczyk T."/>
            <person name="Szatraj K."/>
            <person name="Zielenkiewicz U."/>
            <person name="Pilsyk S."/>
            <person name="Malc E."/>
            <person name="Mieczkowski P."/>
            <person name="Kruszewska J.S."/>
            <person name="Biernat P."/>
            <person name="Pawlowska J."/>
        </authorList>
    </citation>
    <scope>NUCLEOTIDE SEQUENCE</scope>
    <source>
        <strain evidence="8">WA0000018081</strain>
    </source>
</reference>
<name>A0A8H7SK83_9FUNG</name>
<comment type="caution">
    <text evidence="8">The sequence shown here is derived from an EMBL/GenBank/DDBJ whole genome shotgun (WGS) entry which is preliminary data.</text>
</comment>
<feature type="transmembrane region" description="Helical" evidence="6">
    <location>
        <begin position="418"/>
        <end position="441"/>
    </location>
</feature>
<feature type="transmembrane region" description="Helical" evidence="6">
    <location>
        <begin position="447"/>
        <end position="473"/>
    </location>
</feature>
<evidence type="ECO:0000256" key="6">
    <source>
        <dbReference type="SAM" id="Phobius"/>
    </source>
</evidence>
<dbReference type="GO" id="GO:0005886">
    <property type="term" value="C:plasma membrane"/>
    <property type="evidence" value="ECO:0007669"/>
    <property type="project" value="TreeGrafter"/>
</dbReference>
<feature type="transmembrane region" description="Helical" evidence="6">
    <location>
        <begin position="171"/>
        <end position="191"/>
    </location>
</feature>
<accession>A0A8H7SK83</accession>
<keyword evidence="3 6" id="KW-0812">Transmembrane</keyword>
<protein>
    <recommendedName>
        <fullName evidence="7">Major facilitator superfamily (MFS) profile domain-containing protein</fullName>
    </recommendedName>
</protein>
<dbReference type="InterPro" id="IPR011701">
    <property type="entry name" value="MFS"/>
</dbReference>
<sequence length="549" mass="61100">MRYPEKTELASFSAFMDPVDTRPDTSSSHIRRSLLIDDLDYHETLGIPLQSDINRRDSSKRQQQLYFNATQHLKTFWHWITRKMAFKPTVSQDPRLFPKWKKQLILACLAAGSSLNGFCSTVYFPGIPDIRNELNAPDIGITLVSSLFILFGGLGTILWASISDYYHIRRFLYLISLLIFIAASIGCAIINNIWILVVLRCIQSVGTSVTMSVGAGTVADCWQITERGSAFSFLFVGQFLGPLIGPIIGGGVTTSLGWRSVFWICAGYGIFLFVFLFLFFPETYRLDIQWDQSFTQLQSQTTLADLSTTSKPIIIEEEEPERPKFNPLQSLFMLKYLFVCLVAIEIGFCFGTMFTLETLIPDLYYIHYGFDSWQTGLSFIGAGIGNVLGSIVSGRLSDYLLVRSCNQRDGISKPEDRLTLNTWPGGFILVPLGVLLFGWSIMANFSVWPAIIGFSILCFGMSQVYTAGSAYAVDSVPGKGASVTAACNLFRMTMAAILSMVSPIMGSELSIGYVSILLASLNIVGMCLLVYVKYKGVHLRRRAGLAKYK</sequence>